<keyword evidence="4" id="KW-1185">Reference proteome</keyword>
<dbReference type="PANTHER" id="PTHR43575:SF1">
    <property type="entry name" value="PROTEIN ABCI7, CHLOROPLASTIC"/>
    <property type="match status" value="1"/>
</dbReference>
<dbReference type="PANTHER" id="PTHR43575">
    <property type="entry name" value="PROTEIN ABCI7, CHLOROPLASTIC"/>
    <property type="match status" value="1"/>
</dbReference>
<dbReference type="EMBL" id="FNZK01000024">
    <property type="protein sequence ID" value="SEJ91907.1"/>
    <property type="molecule type" value="Genomic_DNA"/>
</dbReference>
<dbReference type="InterPro" id="IPR055346">
    <property type="entry name" value="Fe-S_cluster_assembly_SufBD"/>
</dbReference>
<dbReference type="InterPro" id="IPR000825">
    <property type="entry name" value="SUF_FeS_clus_asmbl_SufBD_core"/>
</dbReference>
<feature type="domain" description="SUF system FeS cluster assembly SufBD core" evidence="2">
    <location>
        <begin position="107"/>
        <end position="336"/>
    </location>
</feature>
<evidence type="ECO:0000256" key="1">
    <source>
        <dbReference type="ARBA" id="ARBA00043967"/>
    </source>
</evidence>
<gene>
    <name evidence="3" type="ORF">SAMN05660742_12420</name>
</gene>
<name>A0A1H7CTK8_9FIRM</name>
<dbReference type="AlphaFoldDB" id="A0A1H7CTK8"/>
<comment type="similarity">
    <text evidence="1">Belongs to the iron-sulfur cluster assembly SufBD family.</text>
</comment>
<dbReference type="Proteomes" id="UP000199662">
    <property type="component" value="Unassembled WGS sequence"/>
</dbReference>
<evidence type="ECO:0000313" key="3">
    <source>
        <dbReference type="EMBL" id="SEJ91907.1"/>
    </source>
</evidence>
<sequence length="366" mass="40659">MEKYNTIVNPIPVRTWNWLGVNGTKLENEIPAIGTYKKQPLKTSNPAVSIINLDQNNQEYPVLDELNAGLNEELQEFVQVNQNSGFYIEIAANDQVKDPILLQYELDDQDKTLVDQHMILARKNSEATIVIGYQAADESRGFHNGITKVYAEQGASVHLIKVQMLSEQDIHLDAINVFAESDAQVDITTVELGAAQAITSCRTNLAGDNSTVQVQAIYFGDKERKLDMNYVVSHKGKKSIGNMEIHGALMDKSQKTFRGTLDFLKGSRGAIGNEAEEIVLLSPNVRNRSVPLMLSGESDVEGHHAVSIGKMDEDKLFYLMSRGLSLSDAEKLVVEASFQPALDKIPVSEIKTQISTYIRRRLSHAE</sequence>
<evidence type="ECO:0000259" key="2">
    <source>
        <dbReference type="Pfam" id="PF01458"/>
    </source>
</evidence>
<dbReference type="Pfam" id="PF01458">
    <property type="entry name" value="SUFBD_core"/>
    <property type="match status" value="1"/>
</dbReference>
<proteinExistence type="inferred from homology"/>
<dbReference type="SUPFAM" id="SSF101960">
    <property type="entry name" value="Stabilizer of iron transporter SufD"/>
    <property type="match status" value="1"/>
</dbReference>
<dbReference type="GO" id="GO:0016226">
    <property type="term" value="P:iron-sulfur cluster assembly"/>
    <property type="evidence" value="ECO:0007669"/>
    <property type="project" value="InterPro"/>
</dbReference>
<dbReference type="NCBIfam" id="TIGR01981">
    <property type="entry name" value="sufD"/>
    <property type="match status" value="1"/>
</dbReference>
<organism evidence="3 4">
    <name type="scientific">Propionispira arboris</name>
    <dbReference type="NCBI Taxonomy" id="84035"/>
    <lineage>
        <taxon>Bacteria</taxon>
        <taxon>Bacillati</taxon>
        <taxon>Bacillota</taxon>
        <taxon>Negativicutes</taxon>
        <taxon>Selenomonadales</taxon>
        <taxon>Selenomonadaceae</taxon>
        <taxon>Propionispira</taxon>
    </lineage>
</organism>
<dbReference type="InterPro" id="IPR037284">
    <property type="entry name" value="SUF_FeS_clus_asmbl_SufBD_sf"/>
</dbReference>
<dbReference type="RefSeq" id="WP_091835123.1">
    <property type="nucleotide sequence ID" value="NZ_FNZK01000024.1"/>
</dbReference>
<dbReference type="STRING" id="84035.SAMN05660742_12420"/>
<dbReference type="InterPro" id="IPR011542">
    <property type="entry name" value="SUF_FeS_clus_asmbl_SufD"/>
</dbReference>
<reference evidence="3 4" key="1">
    <citation type="submission" date="2016-10" db="EMBL/GenBank/DDBJ databases">
        <authorList>
            <person name="de Groot N.N."/>
        </authorList>
    </citation>
    <scope>NUCLEOTIDE SEQUENCE [LARGE SCALE GENOMIC DNA]</scope>
    <source>
        <strain evidence="3 4">DSM 2179</strain>
    </source>
</reference>
<evidence type="ECO:0000313" key="4">
    <source>
        <dbReference type="Proteomes" id="UP000199662"/>
    </source>
</evidence>
<protein>
    <submittedName>
        <fullName evidence="3">FeS assembly protein SufD</fullName>
    </submittedName>
</protein>
<accession>A0A1H7CTK8</accession>